<feature type="transmembrane region" description="Helical" evidence="6">
    <location>
        <begin position="305"/>
        <end position="324"/>
    </location>
</feature>
<name>A0ABZ2HJC1_9RHOB</name>
<feature type="transmembrane region" description="Helical" evidence="6">
    <location>
        <begin position="12"/>
        <end position="32"/>
    </location>
</feature>
<feature type="transmembrane region" description="Helical" evidence="6">
    <location>
        <begin position="98"/>
        <end position="119"/>
    </location>
</feature>
<dbReference type="Proteomes" id="UP001364156">
    <property type="component" value="Chromosome"/>
</dbReference>
<evidence type="ECO:0000256" key="4">
    <source>
        <dbReference type="ARBA" id="ARBA00022989"/>
    </source>
</evidence>
<dbReference type="InterPro" id="IPR030923">
    <property type="entry name" value="LptG"/>
</dbReference>
<evidence type="ECO:0000313" key="7">
    <source>
        <dbReference type="EMBL" id="WWR45420.1"/>
    </source>
</evidence>
<comment type="subcellular location">
    <subcellularLocation>
        <location evidence="1">Cell membrane</location>
        <topology evidence="1">Multi-pass membrane protein</topology>
    </subcellularLocation>
</comment>
<evidence type="ECO:0000256" key="5">
    <source>
        <dbReference type="ARBA" id="ARBA00023136"/>
    </source>
</evidence>
<dbReference type="PANTHER" id="PTHR33529:SF2">
    <property type="entry name" value="LIPOPOLYSACCHARIDE EXPORT SYSTEM PERMEASE PROTEIN LPTG"/>
    <property type="match status" value="1"/>
</dbReference>
<dbReference type="InterPro" id="IPR005495">
    <property type="entry name" value="LptG/LptF_permease"/>
</dbReference>
<evidence type="ECO:0000256" key="6">
    <source>
        <dbReference type="SAM" id="Phobius"/>
    </source>
</evidence>
<evidence type="ECO:0000256" key="1">
    <source>
        <dbReference type="ARBA" id="ARBA00004651"/>
    </source>
</evidence>
<keyword evidence="8" id="KW-1185">Reference proteome</keyword>
<reference evidence="7 8" key="1">
    <citation type="submission" date="2023-10" db="EMBL/GenBank/DDBJ databases">
        <title>Roseovarius strain S88 nov., isolated from a marine algae.</title>
        <authorList>
            <person name="Lee M.W."/>
            <person name="Lee J.K."/>
            <person name="Kim J.M."/>
            <person name="Choi D.G."/>
            <person name="Baek J.H."/>
            <person name="Bayburt H."/>
            <person name="Jung J.J."/>
            <person name="Han D.M."/>
            <person name="Jeon C.O."/>
        </authorList>
    </citation>
    <scope>NUCLEOTIDE SEQUENCE [LARGE SCALE GENOMIC DNA]</scope>
    <source>
        <strain evidence="7 8">S88</strain>
    </source>
</reference>
<keyword evidence="2" id="KW-1003">Cell membrane</keyword>
<dbReference type="Pfam" id="PF03739">
    <property type="entry name" value="LptF_LptG"/>
    <property type="match status" value="1"/>
</dbReference>
<keyword evidence="3 6" id="KW-0812">Transmembrane</keyword>
<evidence type="ECO:0000256" key="2">
    <source>
        <dbReference type="ARBA" id="ARBA00022475"/>
    </source>
</evidence>
<evidence type="ECO:0000256" key="3">
    <source>
        <dbReference type="ARBA" id="ARBA00022692"/>
    </source>
</evidence>
<feature type="transmembrane region" description="Helical" evidence="6">
    <location>
        <begin position="280"/>
        <end position="298"/>
    </location>
</feature>
<dbReference type="PANTHER" id="PTHR33529">
    <property type="entry name" value="SLR0882 PROTEIN-RELATED"/>
    <property type="match status" value="1"/>
</dbReference>
<feature type="transmembrane region" description="Helical" evidence="6">
    <location>
        <begin position="336"/>
        <end position="358"/>
    </location>
</feature>
<accession>A0ABZ2HJC1</accession>
<proteinExistence type="predicted"/>
<dbReference type="NCBIfam" id="TIGR04408">
    <property type="entry name" value="LptG_lptG"/>
    <property type="match status" value="1"/>
</dbReference>
<dbReference type="EMBL" id="CP146069">
    <property type="protein sequence ID" value="WWR45420.1"/>
    <property type="molecule type" value="Genomic_DNA"/>
</dbReference>
<gene>
    <name evidence="7" type="primary">lptG</name>
    <name evidence="7" type="ORF">RZ517_11470</name>
</gene>
<dbReference type="RefSeq" id="WP_338548364.1">
    <property type="nucleotide sequence ID" value="NZ_CP146069.1"/>
</dbReference>
<keyword evidence="4 6" id="KW-1133">Transmembrane helix</keyword>
<protein>
    <submittedName>
        <fullName evidence="7">LPS export ABC transporter permease LptG</fullName>
    </submittedName>
</protein>
<feature type="transmembrane region" description="Helical" evidence="6">
    <location>
        <begin position="61"/>
        <end position="78"/>
    </location>
</feature>
<organism evidence="7 8">
    <name type="scientific">Roseovarius phycicola</name>
    <dbReference type="NCBI Taxonomy" id="3080976"/>
    <lineage>
        <taxon>Bacteria</taxon>
        <taxon>Pseudomonadati</taxon>
        <taxon>Pseudomonadota</taxon>
        <taxon>Alphaproteobacteria</taxon>
        <taxon>Rhodobacterales</taxon>
        <taxon>Roseobacteraceae</taxon>
        <taxon>Roseovarius</taxon>
    </lineage>
</organism>
<keyword evidence="5 6" id="KW-0472">Membrane</keyword>
<sequence>MILHYYFARKFFWIFMAITMVFVILLALIDLVDELQDFPNLPFGDVLEIVLLNIPHANYEILPLVMILAAVALFLRLARSSELVVVRAAGRSALRSLLAPVTVAAVIGILAITLFNPIVAAASKRYNDVVSGHLGGGTSVLAIASEGLWLRQGSPDGQTVIHAVRASSDVSTLFGATFISFSRDGQPLERIIAETARLTQGEWQLTEAKVWNLSQGVNSEAEAQVKPSLAIPSALTQDRIIDSFGKPEYIALWDLPRFINQLEEAGFSARRYSVWFQMELARPLFLVALVMVAAAFTMRHSRLSNTGLSVLIAVMLGFTLHYIRNFAQILGENGQIPIYLAAWAPPVASFLLAVGILLHMEDG</sequence>
<evidence type="ECO:0000313" key="8">
    <source>
        <dbReference type="Proteomes" id="UP001364156"/>
    </source>
</evidence>